<evidence type="ECO:0000256" key="2">
    <source>
        <dbReference type="ARBA" id="ARBA00009354"/>
    </source>
</evidence>
<dbReference type="Pfam" id="PF06333">
    <property type="entry name" value="Med13_C"/>
    <property type="match status" value="1"/>
</dbReference>
<dbReference type="Proteomes" id="UP000030161">
    <property type="component" value="Unassembled WGS sequence"/>
</dbReference>
<evidence type="ECO:0000256" key="7">
    <source>
        <dbReference type="ARBA" id="ARBA00023163"/>
    </source>
</evidence>
<feature type="region of interest" description="Disordered" evidence="12">
    <location>
        <begin position="551"/>
        <end position="580"/>
    </location>
</feature>
<feature type="compositionally biased region" description="Acidic residues" evidence="12">
    <location>
        <begin position="682"/>
        <end position="720"/>
    </location>
</feature>
<keyword evidence="4 11" id="KW-0678">Repressor</keyword>
<name>A0AB34PZ59_CANAX</name>
<organism evidence="16 17">
    <name type="scientific">Candida albicans P78048</name>
    <dbReference type="NCBI Taxonomy" id="1094989"/>
    <lineage>
        <taxon>Eukaryota</taxon>
        <taxon>Fungi</taxon>
        <taxon>Dikarya</taxon>
        <taxon>Ascomycota</taxon>
        <taxon>Saccharomycotina</taxon>
        <taxon>Pichiomycetes</taxon>
        <taxon>Debaryomycetaceae</taxon>
        <taxon>Candida/Lodderomyces clade</taxon>
        <taxon>Candida</taxon>
    </lineage>
</organism>
<evidence type="ECO:0000256" key="9">
    <source>
        <dbReference type="ARBA" id="ARBA00025661"/>
    </source>
</evidence>
<feature type="domain" description="Mediator complex subunit Med13 N-terminal" evidence="14">
    <location>
        <begin position="5"/>
        <end position="289"/>
    </location>
</feature>
<dbReference type="EMBL" id="AJIX01000010">
    <property type="protein sequence ID" value="KGR16015.1"/>
    <property type="molecule type" value="Genomic_DNA"/>
</dbReference>
<feature type="compositionally biased region" description="Acidic residues" evidence="12">
    <location>
        <begin position="415"/>
        <end position="445"/>
    </location>
</feature>
<dbReference type="Pfam" id="PF11597">
    <property type="entry name" value="Med13_N"/>
    <property type="match status" value="1"/>
</dbReference>
<dbReference type="InterPro" id="IPR041285">
    <property type="entry name" value="MID_MedPIWI"/>
</dbReference>
<accession>A0AB34PZ59</accession>
<evidence type="ECO:0000256" key="11">
    <source>
        <dbReference type="RuleBase" id="RU364134"/>
    </source>
</evidence>
<evidence type="ECO:0000259" key="14">
    <source>
        <dbReference type="Pfam" id="PF11597"/>
    </source>
</evidence>
<evidence type="ECO:0000256" key="5">
    <source>
        <dbReference type="ARBA" id="ARBA00023015"/>
    </source>
</evidence>
<evidence type="ECO:0000256" key="6">
    <source>
        <dbReference type="ARBA" id="ARBA00023159"/>
    </source>
</evidence>
<dbReference type="InterPro" id="IPR051139">
    <property type="entry name" value="Mediator_complx_sub13"/>
</dbReference>
<feature type="region of interest" description="Disordered" evidence="12">
    <location>
        <begin position="482"/>
        <end position="512"/>
    </location>
</feature>
<proteinExistence type="inferred from homology"/>
<feature type="compositionally biased region" description="Low complexity" evidence="12">
    <location>
        <begin position="551"/>
        <end position="568"/>
    </location>
</feature>
<dbReference type="PANTHER" id="PTHR48249:SF3">
    <property type="entry name" value="MEDIATOR OF RNA POLYMERASE II TRANSCRIPTION SUBUNIT 13"/>
    <property type="match status" value="1"/>
</dbReference>
<evidence type="ECO:0000256" key="4">
    <source>
        <dbReference type="ARBA" id="ARBA00022491"/>
    </source>
</evidence>
<feature type="domain" description="MID" evidence="15">
    <location>
        <begin position="1082"/>
        <end position="1264"/>
    </location>
</feature>
<gene>
    <name evidence="16" type="ORF">MG3_01609</name>
</gene>
<comment type="subcellular location">
    <subcellularLocation>
        <location evidence="1 11">Nucleus</location>
    </subcellularLocation>
</comment>
<feature type="domain" description="Mediator complex subunit Med13 C-terminal" evidence="13">
    <location>
        <begin position="1281"/>
        <end position="1650"/>
    </location>
</feature>
<feature type="compositionally biased region" description="Polar residues" evidence="12">
    <location>
        <begin position="728"/>
        <end position="762"/>
    </location>
</feature>
<feature type="region of interest" description="Disordered" evidence="12">
    <location>
        <begin position="673"/>
        <end position="781"/>
    </location>
</feature>
<reference evidence="16 17" key="1">
    <citation type="submission" date="2013-12" db="EMBL/GenBank/DDBJ databases">
        <title>The Genome Sequence of Candida albicans P78048.</title>
        <authorList>
            <consortium name="The Broad Institute Genome Sequencing Platform"/>
            <consortium name="The Broad Institute Genome Sequencing Center for Infectious Disease"/>
            <person name="Cuomo C."/>
            <person name="Bennett R."/>
            <person name="Hirakawa M."/>
            <person name="Noverr M."/>
            <person name="Mitchell A."/>
            <person name="Young S.K."/>
            <person name="Zeng Q."/>
            <person name="Gargeya S."/>
            <person name="Fitzgerald M."/>
            <person name="Abouelleil A."/>
            <person name="Alvarado L."/>
            <person name="Berlin A.M."/>
            <person name="Chapman S.B."/>
            <person name="Dewar J."/>
            <person name="Goldberg J."/>
            <person name="Griggs A."/>
            <person name="Gujja S."/>
            <person name="Hansen M."/>
            <person name="Howarth C."/>
            <person name="Imamovic A."/>
            <person name="Larimer J."/>
            <person name="McCowan C."/>
            <person name="Murphy C."/>
            <person name="Pearson M."/>
            <person name="Priest M."/>
            <person name="Roberts A."/>
            <person name="Saif S."/>
            <person name="Shea T."/>
            <person name="Sykes S."/>
            <person name="Wortman J."/>
            <person name="Nusbaum C."/>
            <person name="Birren B."/>
        </authorList>
    </citation>
    <scope>NUCLEOTIDE SEQUENCE [LARGE SCALE GENOMIC DNA]</scope>
    <source>
        <strain evidence="16 17">P78048</strain>
    </source>
</reference>
<comment type="subunit">
    <text evidence="11">Component of the SRB8-11 complex, which itself associates with the Mediator complex.</text>
</comment>
<comment type="function">
    <text evidence="9 11">Component of the SRB8-11 complex. The SRB8-11 complex is a regulatory module of the Mediator complex which is itself involved in regulation of basal and activated RNA polymerase II-dependent transcription. The SRB8-11 complex may be involved in the transcriptional repression of a subset of genes regulated by Mediator. It may inhibit the association of the Mediator complex with RNA polymerase II to form the holoenzyme complex.</text>
</comment>
<dbReference type="InterPro" id="IPR021643">
    <property type="entry name" value="Mediator_Med13_N"/>
</dbReference>
<dbReference type="InterPro" id="IPR009401">
    <property type="entry name" value="Med13_C"/>
</dbReference>
<dbReference type="PANTHER" id="PTHR48249">
    <property type="entry name" value="MEDIATOR OF RNA POLYMERASE II TRANSCRIPTION SUBUNIT 13"/>
    <property type="match status" value="1"/>
</dbReference>
<dbReference type="GO" id="GO:0003713">
    <property type="term" value="F:transcription coactivator activity"/>
    <property type="evidence" value="ECO:0007669"/>
    <property type="project" value="TreeGrafter"/>
</dbReference>
<evidence type="ECO:0000256" key="8">
    <source>
        <dbReference type="ARBA" id="ARBA00023242"/>
    </source>
</evidence>
<evidence type="ECO:0000256" key="1">
    <source>
        <dbReference type="ARBA" id="ARBA00004123"/>
    </source>
</evidence>
<sequence length="1665" mass="186571">MVGANASSISTQYYKLAHLGSISYTIYTSSDNNDQALLELELTIRHKWPQILVTYYNKSLYYFVFGHNKVDSETIDLTKEFPQLSTKYTDTVNVDQFPNPHKSTKNDDNLAWASLSFLKATKKMILYNLSLSGAIKLFGNYCVAPTGDSVYSILCIDPILFQNGDLVVSCVEKPFTQLFSSSVAYPRNLAIDTNFVIYLIPSGIRCHLFDPTSLRNNLIEKPQIENGKLLELLKITTGVQCDESTLWVKLIPNLKHLNNQTSAIGKFIHSVENKKFILWPWDLCLLQFGKFEPAIEEEGLLESSELNNPLHLISDFLDFRIAHNTQLQQQRDSLSDQQQGETVNVPLSAGSVHATGANSFGNVPDISKDVDTVGLSTTTPIETDLFNLQNTEEFFKNDSIHMNLEDQIHKKETEPENESENDMEIDDLFGGDESDDNDDLEEAGNEEEKPTPSNNTIDKNGVIGNALEEAFIADATPSKENINLDSKIMPPDSTSEEAVPDKENFKPKETKPSYIDILKDKMTIEKIVNSPDYKDPGAPLPVVPTPLVSSTVSQSAVTTNPPSVGSAPGPAPGPAPGTETLYEANNAYAQSSQISQLPQQKSAFSPILFNPIIKSDIDTKYGKGGKFYVAKDSSTNGNLDMKNRSLRATSVSGMEIPFSSEDKKRLQQNLEVLDSSTTSDNEGGEDIEDDDNDYEDEGDDDEEEEGEEEEEEESDEDEISDIGKSTPLKLNTQNESVPPQQSNYNPVNITDSGSNTTNNITDKQGYENTEGFGTPFPNQISKYSIKPESPFASNELQSSVSPMYFDTSQSHQSPQLQPSTGTLEVLKASSLESPSKISESSNYLPLILRSINVSTIPSSYLMNNLISSKLLPSFTISDDDLENDLDITKSNEMIVKLGFLKEFLDFMSPNIIFDLGLMKNDESDYYINGVNDLLLNSDPGISSDWILNSLSKVFPCTYPMKLIELLYDFKSLELEDQLDSQLNFLNEIADEEDFVGPKALYRKLKALEWDSFSLNESNKTSFEKYKNVMEKLSAENTVSDDDYFKLPMVKTRILKNGNIVNLNNIGLKFWKYLNFSPVKKQKDFQILLIAETHRNTASYATEFLDQIIQNYKECNFGTISKVNLSTVETRSDLEPISDGLVLVHKEHDQSYNDFYIQTNKKLISLVELIKLDLINKTNNFEFGKPLLLFFIDFNDSSNSNVQVCKIFRNFKVALTTHQLPLVDIFTKIVPSSLLVKKVHHETALKVFSNYKLTKISMNLYNECPNDLANKSIVKNLFTTIVKDPPSKIQFKFMNSSYRDNSSNDDIFLHLAYERSIDNSWFVASWSDPLGRVVHVKSWYCSDSVSKSEKSTYRGDIMDIMSITDDIWSISTDLFKVLNDELGSFGGKKFLVLTRINSIIPDVELVHWKRLSSKHKEISLIVVSVRQTPRIVGSNESEDLGPKSNDYAPTPMIQDKDIFFGFKQTFSTSNTSSPSASGGALVTSPNSLSLHSPQQFLNAPANFLSPQDLIAPTSSGISGAKPGSSGIDPEVVLENQDNEVYGVIPKVPLPSFNSPTRFCMKTGYLMMQVNQPSEEEYKDDIKKTYLVYEINLLSCSNYWNLDVLMKLIMSQYKQMIALNDILCMNPIVGESDILGTHSRNNAIVPWHINAVGKLLDYLVHIYVDKD</sequence>
<keyword evidence="7 11" id="KW-0804">Transcription</keyword>
<comment type="caution">
    <text evidence="16">The sequence shown here is derived from an EMBL/GenBank/DDBJ whole genome shotgun (WGS) entry which is preliminary data.</text>
</comment>
<evidence type="ECO:0000256" key="12">
    <source>
        <dbReference type="SAM" id="MobiDB-lite"/>
    </source>
</evidence>
<dbReference type="GO" id="GO:0045944">
    <property type="term" value="P:positive regulation of transcription by RNA polymerase II"/>
    <property type="evidence" value="ECO:0007669"/>
    <property type="project" value="TreeGrafter"/>
</dbReference>
<evidence type="ECO:0000313" key="16">
    <source>
        <dbReference type="EMBL" id="KGR16015.1"/>
    </source>
</evidence>
<keyword evidence="6 11" id="KW-0010">Activator</keyword>
<keyword evidence="5 11" id="KW-0805">Transcription regulation</keyword>
<evidence type="ECO:0000313" key="17">
    <source>
        <dbReference type="Proteomes" id="UP000030161"/>
    </source>
</evidence>
<evidence type="ECO:0000259" key="13">
    <source>
        <dbReference type="Pfam" id="PF06333"/>
    </source>
</evidence>
<comment type="similarity">
    <text evidence="2 11">Belongs to the Mediator complex subunit 13 family.</text>
</comment>
<feature type="compositionally biased region" description="Basic and acidic residues" evidence="12">
    <location>
        <begin position="499"/>
        <end position="512"/>
    </location>
</feature>
<protein>
    <recommendedName>
        <fullName evidence="3 11">Mediator of RNA polymerase II transcription subunit 13</fullName>
    </recommendedName>
    <alternativeName>
        <fullName evidence="10 11">Mediator complex subunit 13</fullName>
    </alternativeName>
</protein>
<evidence type="ECO:0000259" key="15">
    <source>
        <dbReference type="Pfam" id="PF18296"/>
    </source>
</evidence>
<keyword evidence="8 11" id="KW-0539">Nucleus</keyword>
<evidence type="ECO:0000256" key="3">
    <source>
        <dbReference type="ARBA" id="ARBA00019618"/>
    </source>
</evidence>
<feature type="region of interest" description="Disordered" evidence="12">
    <location>
        <begin position="411"/>
        <end position="460"/>
    </location>
</feature>
<dbReference type="GO" id="GO:0016592">
    <property type="term" value="C:mediator complex"/>
    <property type="evidence" value="ECO:0007669"/>
    <property type="project" value="InterPro"/>
</dbReference>
<dbReference type="Pfam" id="PF18296">
    <property type="entry name" value="MID_MedPIWI"/>
    <property type="match status" value="1"/>
</dbReference>
<evidence type="ECO:0000256" key="10">
    <source>
        <dbReference type="ARBA" id="ARBA00032008"/>
    </source>
</evidence>